<dbReference type="InterPro" id="IPR032508">
    <property type="entry name" value="FecR_C"/>
</dbReference>
<dbReference type="Pfam" id="PF04773">
    <property type="entry name" value="FecR"/>
    <property type="match status" value="1"/>
</dbReference>
<dbReference type="PANTHER" id="PTHR30273:SF2">
    <property type="entry name" value="PROTEIN FECR"/>
    <property type="match status" value="1"/>
</dbReference>
<dbReference type="InterPro" id="IPR012373">
    <property type="entry name" value="Ferrdict_sens_TM"/>
</dbReference>
<gene>
    <name evidence="4" type="ORF">ACFSKL_11895</name>
</gene>
<keyword evidence="1" id="KW-0812">Transmembrane</keyword>
<feature type="transmembrane region" description="Helical" evidence="1">
    <location>
        <begin position="79"/>
        <end position="101"/>
    </location>
</feature>
<sequence>MTEKDYFELLNRVLDGTATKEEKSLVDAFYERVSTVGSTQVGNKESLGKNKEAIFRKLNLENGATPPNEKTAIGFFPRIILGLAASITVVLVCWSLAFYYAQAGSYENMGEAISMVDLPDGSQVMLSPNSQISYYKNVLDGGRVVKLQGEGFFDVHKIKGSKFTVHFLDSKLEVLGTTFHVDARLSNEYQVGLFTGAVAVFPQHTKEKILMKPGQKLLVNPGLSKEGHQLLSFFDRDTDEKILRYDSIPLVSLMKVFDAQFGTKTNFGDSKLENQIVGGHFNFEEADDLLEQISFILNIKYEQHENQLTIYENKN</sequence>
<evidence type="ECO:0000313" key="5">
    <source>
        <dbReference type="Proteomes" id="UP001597361"/>
    </source>
</evidence>
<dbReference type="RefSeq" id="WP_376886463.1">
    <property type="nucleotide sequence ID" value="NZ_JBHUHR010000033.1"/>
</dbReference>
<name>A0ABW4VN98_9BACT</name>
<evidence type="ECO:0000259" key="2">
    <source>
        <dbReference type="Pfam" id="PF04773"/>
    </source>
</evidence>
<dbReference type="Gene3D" id="3.55.50.30">
    <property type="match status" value="1"/>
</dbReference>
<evidence type="ECO:0000313" key="4">
    <source>
        <dbReference type="EMBL" id="MFD2035498.1"/>
    </source>
</evidence>
<evidence type="ECO:0000259" key="3">
    <source>
        <dbReference type="Pfam" id="PF16344"/>
    </source>
</evidence>
<dbReference type="Gene3D" id="2.60.120.1440">
    <property type="match status" value="1"/>
</dbReference>
<feature type="domain" description="Protein FecR C-terminal" evidence="3">
    <location>
        <begin position="243"/>
        <end position="310"/>
    </location>
</feature>
<dbReference type="InterPro" id="IPR006860">
    <property type="entry name" value="FecR"/>
</dbReference>
<keyword evidence="5" id="KW-1185">Reference proteome</keyword>
<comment type="caution">
    <text evidence="4">The sequence shown here is derived from an EMBL/GenBank/DDBJ whole genome shotgun (WGS) entry which is preliminary data.</text>
</comment>
<dbReference type="EMBL" id="JBHUHR010000033">
    <property type="protein sequence ID" value="MFD2035498.1"/>
    <property type="molecule type" value="Genomic_DNA"/>
</dbReference>
<dbReference type="Pfam" id="PF16344">
    <property type="entry name" value="FecR_C"/>
    <property type="match status" value="1"/>
</dbReference>
<keyword evidence="1" id="KW-0472">Membrane</keyword>
<dbReference type="PANTHER" id="PTHR30273">
    <property type="entry name" value="PERIPLASMIC SIGNAL SENSOR AND SIGMA FACTOR ACTIVATOR FECR-RELATED"/>
    <property type="match status" value="1"/>
</dbReference>
<feature type="domain" description="FecR protein" evidence="2">
    <location>
        <begin position="115"/>
        <end position="198"/>
    </location>
</feature>
<evidence type="ECO:0000256" key="1">
    <source>
        <dbReference type="SAM" id="Phobius"/>
    </source>
</evidence>
<protein>
    <submittedName>
        <fullName evidence="4">FecR family protein</fullName>
    </submittedName>
</protein>
<dbReference type="Proteomes" id="UP001597361">
    <property type="component" value="Unassembled WGS sequence"/>
</dbReference>
<organism evidence="4 5">
    <name type="scientific">Belliella marina</name>
    <dbReference type="NCBI Taxonomy" id="1644146"/>
    <lineage>
        <taxon>Bacteria</taxon>
        <taxon>Pseudomonadati</taxon>
        <taxon>Bacteroidota</taxon>
        <taxon>Cytophagia</taxon>
        <taxon>Cytophagales</taxon>
        <taxon>Cyclobacteriaceae</taxon>
        <taxon>Belliella</taxon>
    </lineage>
</organism>
<accession>A0ABW4VN98</accession>
<proteinExistence type="predicted"/>
<reference evidence="5" key="1">
    <citation type="journal article" date="2019" name="Int. J. Syst. Evol. Microbiol.">
        <title>The Global Catalogue of Microorganisms (GCM) 10K type strain sequencing project: providing services to taxonomists for standard genome sequencing and annotation.</title>
        <authorList>
            <consortium name="The Broad Institute Genomics Platform"/>
            <consortium name="The Broad Institute Genome Sequencing Center for Infectious Disease"/>
            <person name="Wu L."/>
            <person name="Ma J."/>
        </authorList>
    </citation>
    <scope>NUCLEOTIDE SEQUENCE [LARGE SCALE GENOMIC DNA]</scope>
    <source>
        <strain evidence="5">CGMCC 1.15180</strain>
    </source>
</reference>
<keyword evidence="1" id="KW-1133">Transmembrane helix</keyword>